<dbReference type="InParanoid" id="C7QHN7"/>
<dbReference type="InterPro" id="IPR009784">
    <property type="entry name" value="DUF1349"/>
</dbReference>
<accession>C7QHN7</accession>
<evidence type="ECO:0000313" key="2">
    <source>
        <dbReference type="Proteomes" id="UP000000851"/>
    </source>
</evidence>
<dbReference type="InterPro" id="IPR013320">
    <property type="entry name" value="ConA-like_dom_sf"/>
</dbReference>
<dbReference type="EMBL" id="CP001700">
    <property type="protein sequence ID" value="ACU71062.1"/>
    <property type="molecule type" value="Genomic_DNA"/>
</dbReference>
<name>C7QHN7_CATAD</name>
<evidence type="ECO:0000313" key="1">
    <source>
        <dbReference type="EMBL" id="ACU71062.1"/>
    </source>
</evidence>
<dbReference type="Pfam" id="PF07081">
    <property type="entry name" value="DUF1349"/>
    <property type="match status" value="1"/>
</dbReference>
<dbReference type="SUPFAM" id="SSF49899">
    <property type="entry name" value="Concanavalin A-like lectins/glucanases"/>
    <property type="match status" value="1"/>
</dbReference>
<dbReference type="PANTHER" id="PTHR35332">
    <property type="entry name" value="REGULATION OF ENOLASE PROTEIN 1"/>
    <property type="match status" value="1"/>
</dbReference>
<reference evidence="1 2" key="1">
    <citation type="journal article" date="2009" name="Stand. Genomic Sci.">
        <title>Complete genome sequence of Catenulispora acidiphila type strain (ID 139908).</title>
        <authorList>
            <person name="Copeland A."/>
            <person name="Lapidus A."/>
            <person name="Glavina Del Rio T."/>
            <person name="Nolan M."/>
            <person name="Lucas S."/>
            <person name="Chen F."/>
            <person name="Tice H."/>
            <person name="Cheng J.F."/>
            <person name="Bruce D."/>
            <person name="Goodwin L."/>
            <person name="Pitluck S."/>
            <person name="Mikhailova N."/>
            <person name="Pati A."/>
            <person name="Ivanova N."/>
            <person name="Mavromatis K."/>
            <person name="Chen A."/>
            <person name="Palaniappan K."/>
            <person name="Chain P."/>
            <person name="Land M."/>
            <person name="Hauser L."/>
            <person name="Chang Y.J."/>
            <person name="Jeffries C.D."/>
            <person name="Chertkov O."/>
            <person name="Brettin T."/>
            <person name="Detter J.C."/>
            <person name="Han C."/>
            <person name="Ali Z."/>
            <person name="Tindall B.J."/>
            <person name="Goker M."/>
            <person name="Bristow J."/>
            <person name="Eisen J.A."/>
            <person name="Markowitz V."/>
            <person name="Hugenholtz P."/>
            <person name="Kyrpides N.C."/>
            <person name="Klenk H.P."/>
        </authorList>
    </citation>
    <scope>NUCLEOTIDE SEQUENCE [LARGE SCALE GENOMIC DNA]</scope>
    <source>
        <strain evidence="2">DSM 44928 / JCM 14897 / NBRC 102108 / NRRL B-24433 / ID139908</strain>
    </source>
</reference>
<dbReference type="RefSeq" id="WP_012786355.1">
    <property type="nucleotide sequence ID" value="NC_013131.1"/>
</dbReference>
<keyword evidence="2" id="KW-1185">Reference proteome</keyword>
<organism evidence="1 2">
    <name type="scientific">Catenulispora acidiphila (strain DSM 44928 / JCM 14897 / NBRC 102108 / NRRL B-24433 / ID139908)</name>
    <dbReference type="NCBI Taxonomy" id="479433"/>
    <lineage>
        <taxon>Bacteria</taxon>
        <taxon>Bacillati</taxon>
        <taxon>Actinomycetota</taxon>
        <taxon>Actinomycetes</taxon>
        <taxon>Catenulisporales</taxon>
        <taxon>Catenulisporaceae</taxon>
        <taxon>Catenulispora</taxon>
    </lineage>
</organism>
<gene>
    <name evidence="1" type="ordered locus">Caci_2143</name>
</gene>
<dbReference type="AlphaFoldDB" id="C7QHN7"/>
<dbReference type="HOGENOM" id="CLU_082825_0_0_11"/>
<dbReference type="eggNOG" id="COG3506">
    <property type="taxonomic scope" value="Bacteria"/>
</dbReference>
<evidence type="ECO:0008006" key="3">
    <source>
        <dbReference type="Google" id="ProtNLM"/>
    </source>
</evidence>
<dbReference type="KEGG" id="cai:Caci_2143"/>
<dbReference type="PANTHER" id="PTHR35332:SF2">
    <property type="entry name" value="REGULATION OF ENOLASE PROTEIN 1"/>
    <property type="match status" value="1"/>
</dbReference>
<dbReference type="Proteomes" id="UP000000851">
    <property type="component" value="Chromosome"/>
</dbReference>
<proteinExistence type="predicted"/>
<dbReference type="Gene3D" id="2.60.120.200">
    <property type="match status" value="1"/>
</dbReference>
<sequence>MIHTTETIVPWSAGSWLNPPPAVREEGGDLVVTAAAESDFWRTTSYGFVHDDGHALLTDFPAGSAVEVSFRCALTEQFDQAGVLVRVDEQTWTKSGVEFADGAPQLGAVVTRGMSDWSTAPVPEWADREVTIRVSRAGDALTVRARCEDGPWRLVRLAPLDPDAVAQAGPACCAPTRAGLDVRFTKFTIGPADESLH</sequence>
<dbReference type="STRING" id="479433.Caci_2143"/>
<protein>
    <recommendedName>
        <fullName evidence="3">DUF1349 domain-containing protein</fullName>
    </recommendedName>
</protein>